<keyword evidence="3" id="KW-1185">Reference proteome</keyword>
<dbReference type="Proteomes" id="UP001177003">
    <property type="component" value="Chromosome 2"/>
</dbReference>
<gene>
    <name evidence="2" type="ORF">LSALG_LOCUS13133</name>
</gene>
<feature type="compositionally biased region" description="Basic and acidic residues" evidence="1">
    <location>
        <begin position="195"/>
        <end position="210"/>
    </location>
</feature>
<feature type="compositionally biased region" description="Basic and acidic residues" evidence="1">
    <location>
        <begin position="163"/>
        <end position="179"/>
    </location>
</feature>
<accession>A0AA35YFE7</accession>
<reference evidence="2" key="1">
    <citation type="submission" date="2023-04" db="EMBL/GenBank/DDBJ databases">
        <authorList>
            <person name="Vijverberg K."/>
            <person name="Xiong W."/>
            <person name="Schranz E."/>
        </authorList>
    </citation>
    <scope>NUCLEOTIDE SEQUENCE</scope>
</reference>
<feature type="compositionally biased region" description="Basic and acidic residues" evidence="1">
    <location>
        <begin position="223"/>
        <end position="236"/>
    </location>
</feature>
<name>A0AA35YFE7_LACSI</name>
<feature type="region of interest" description="Disordered" evidence="1">
    <location>
        <begin position="258"/>
        <end position="282"/>
    </location>
</feature>
<evidence type="ECO:0000313" key="2">
    <source>
        <dbReference type="EMBL" id="CAI9272958.1"/>
    </source>
</evidence>
<protein>
    <submittedName>
        <fullName evidence="2">Uncharacterized protein</fullName>
    </submittedName>
</protein>
<evidence type="ECO:0000256" key="1">
    <source>
        <dbReference type="SAM" id="MobiDB-lite"/>
    </source>
</evidence>
<feature type="region of interest" description="Disordered" evidence="1">
    <location>
        <begin position="157"/>
        <end position="237"/>
    </location>
</feature>
<dbReference type="EMBL" id="OX465078">
    <property type="protein sequence ID" value="CAI9272958.1"/>
    <property type="molecule type" value="Genomic_DNA"/>
</dbReference>
<evidence type="ECO:0000313" key="3">
    <source>
        <dbReference type="Proteomes" id="UP001177003"/>
    </source>
</evidence>
<dbReference type="AlphaFoldDB" id="A0AA35YFE7"/>
<organism evidence="2 3">
    <name type="scientific">Lactuca saligna</name>
    <name type="common">Willowleaf lettuce</name>
    <dbReference type="NCBI Taxonomy" id="75948"/>
    <lineage>
        <taxon>Eukaryota</taxon>
        <taxon>Viridiplantae</taxon>
        <taxon>Streptophyta</taxon>
        <taxon>Embryophyta</taxon>
        <taxon>Tracheophyta</taxon>
        <taxon>Spermatophyta</taxon>
        <taxon>Magnoliopsida</taxon>
        <taxon>eudicotyledons</taxon>
        <taxon>Gunneridae</taxon>
        <taxon>Pentapetalae</taxon>
        <taxon>asterids</taxon>
        <taxon>campanulids</taxon>
        <taxon>Asterales</taxon>
        <taxon>Asteraceae</taxon>
        <taxon>Cichorioideae</taxon>
        <taxon>Cichorieae</taxon>
        <taxon>Lactucinae</taxon>
        <taxon>Lactuca</taxon>
    </lineage>
</organism>
<sequence>MTDDADEFPFVVHIPDAMLRRVDPTNVVLVAYLKNIDPTVQTGILLPREDKKSKCSNKNEPGSSEKLVSETTSKKSLKKKPTEVKVVNEVSVDVTIPLEPTIEDTQEKVVIPSKTSVFRKIKMKSKHTHKSPTLNVVRKPHLTHQCVVFCEIPAPVSPSSKKQMAEDMAKQFSQREKKNTQKLIITTESTEDEGERILETPEANLHKESSTPEQTMVIPPEDSSAKSSHEEARTSDINENLSHTDVNVNMGEGDVKTEAQGNPDTIVSLPPQIRPITSTTDSPTFKNIINQTFTSIFYSQSTDPPKTNSPSKDSIFMEMDTDNEGFGGTFEELEFDDAEQDFPDHMLMTMKQFKILNTKLNSIL</sequence>
<feature type="region of interest" description="Disordered" evidence="1">
    <location>
        <begin position="51"/>
        <end position="75"/>
    </location>
</feature>
<proteinExistence type="predicted"/>